<dbReference type="NCBIfam" id="TIGR00933">
    <property type="entry name" value="2a38"/>
    <property type="match status" value="1"/>
</dbReference>
<evidence type="ECO:0000256" key="5">
    <source>
        <dbReference type="ARBA" id="ARBA00022519"/>
    </source>
</evidence>
<organism evidence="15 16">
    <name type="scientific">Ectothiorhodosinus mongolicus</name>
    <dbReference type="NCBI Taxonomy" id="233100"/>
    <lineage>
        <taxon>Bacteria</taxon>
        <taxon>Pseudomonadati</taxon>
        <taxon>Pseudomonadota</taxon>
        <taxon>Gammaproteobacteria</taxon>
        <taxon>Chromatiales</taxon>
        <taxon>Ectothiorhodospiraceae</taxon>
        <taxon>Ectothiorhodosinus</taxon>
    </lineage>
</organism>
<feature type="transmembrane region" description="Helical" evidence="14">
    <location>
        <begin position="184"/>
        <end position="203"/>
    </location>
</feature>
<keyword evidence="5 12" id="KW-0997">Cell inner membrane</keyword>
<dbReference type="GO" id="GO:0005886">
    <property type="term" value="C:plasma membrane"/>
    <property type="evidence" value="ECO:0007669"/>
    <property type="project" value="UniProtKB-SubCell"/>
</dbReference>
<feature type="transmembrane region" description="Helical" evidence="14">
    <location>
        <begin position="331"/>
        <end position="354"/>
    </location>
</feature>
<dbReference type="AlphaFoldDB" id="A0A1R3VMA7"/>
<keyword evidence="11 12" id="KW-0472">Membrane</keyword>
<proteinExistence type="inferred from homology"/>
<evidence type="ECO:0000256" key="13">
    <source>
        <dbReference type="PIRSR" id="PIRSR006247-1"/>
    </source>
</evidence>
<accession>A0A1R3VMA7</accession>
<dbReference type="RefSeq" id="WP_076754129.1">
    <property type="nucleotide sequence ID" value="NZ_CP023018.1"/>
</dbReference>
<keyword evidence="8 12" id="KW-0630">Potassium</keyword>
<dbReference type="InterPro" id="IPR004772">
    <property type="entry name" value="TrkH"/>
</dbReference>
<feature type="transmembrane region" description="Helical" evidence="14">
    <location>
        <begin position="136"/>
        <end position="163"/>
    </location>
</feature>
<evidence type="ECO:0000313" key="15">
    <source>
        <dbReference type="EMBL" id="SIT65721.1"/>
    </source>
</evidence>
<evidence type="ECO:0000256" key="1">
    <source>
        <dbReference type="ARBA" id="ARBA00004429"/>
    </source>
</evidence>
<gene>
    <name evidence="15" type="ORF">SAMN05216526_0172</name>
</gene>
<keyword evidence="13" id="KW-0479">Metal-binding</keyword>
<feature type="transmembrane region" description="Helical" evidence="14">
    <location>
        <begin position="276"/>
        <end position="298"/>
    </location>
</feature>
<evidence type="ECO:0000256" key="7">
    <source>
        <dbReference type="ARBA" id="ARBA00022692"/>
    </source>
</evidence>
<evidence type="ECO:0000256" key="12">
    <source>
        <dbReference type="PIRNR" id="PIRNR006247"/>
    </source>
</evidence>
<dbReference type="Pfam" id="PF02386">
    <property type="entry name" value="TrkH"/>
    <property type="match status" value="1"/>
</dbReference>
<evidence type="ECO:0000256" key="3">
    <source>
        <dbReference type="ARBA" id="ARBA00022448"/>
    </source>
</evidence>
<comment type="function">
    <text evidence="12">Low-affinity potassium transport system. Interacts with Trk system potassium uptake protein TrkA.</text>
</comment>
<evidence type="ECO:0000256" key="2">
    <source>
        <dbReference type="ARBA" id="ARBA00009137"/>
    </source>
</evidence>
<feature type="binding site" evidence="13">
    <location>
        <position position="319"/>
    </location>
    <ligand>
        <name>K(+)</name>
        <dbReference type="ChEBI" id="CHEBI:29103"/>
    </ligand>
</feature>
<evidence type="ECO:0000256" key="8">
    <source>
        <dbReference type="ARBA" id="ARBA00022958"/>
    </source>
</evidence>
<keyword evidence="7 14" id="KW-0812">Transmembrane</keyword>
<dbReference type="PANTHER" id="PTHR32024">
    <property type="entry name" value="TRK SYSTEM POTASSIUM UPTAKE PROTEIN TRKG-RELATED"/>
    <property type="match status" value="1"/>
</dbReference>
<dbReference type="EMBL" id="FTPK01000001">
    <property type="protein sequence ID" value="SIT65721.1"/>
    <property type="molecule type" value="Genomic_DNA"/>
</dbReference>
<sequence>MHWAPVLRIVGILVMLFSFTMLPPALVALIYQDDGLMPFLSAFGLLLVFGMLLWLPVCRNRQELRTRDGFLIVVLFWVVLGLSGAVPLTLSQAPNISITDAAFESMSGLTTTGATILSGIDDLPHSIRFYRQQLQWLGGMGIIVLAVAILPMLGIGGMQLYRAETPGPVKDTKLTPRIAETAKALWYIYLTITVACASAYWLAGMDAFDAIGHSFSTVAIGGFSTYDASIGHFQSPAISLIATVFMLIAAINFSVHFFAWRTRNPLTYFKDPEVRWFGAIMLTLMLVVVATLLLLGHYSQWNDAVVNGIFHAVSIGTTAGFATDNFAAWPLFLPALLLFVAFIGGCAMSTAGGIKVIRFMLLIKQGYREVIRLIHPQALVPIKIGGKAVPDRVVNAVWGFFSAYVALFTLMMLILLGTGLDQVTAFSAVAANITNLGPGLGEVAANYASISDTAKWTLMFAMLLGRLEIFTLLVLLTPAFWRH</sequence>
<feature type="binding site" evidence="13">
    <location>
        <position position="318"/>
    </location>
    <ligand>
        <name>K(+)</name>
        <dbReference type="ChEBI" id="CHEBI:29103"/>
    </ligand>
</feature>
<feature type="binding site" evidence="13">
    <location>
        <position position="221"/>
    </location>
    <ligand>
        <name>K(+)</name>
        <dbReference type="ChEBI" id="CHEBI:29103"/>
    </ligand>
</feature>
<comment type="subcellular location">
    <subcellularLocation>
        <location evidence="1 12">Cell inner membrane</location>
        <topology evidence="1 12">Multi-pass membrane protein</topology>
    </subcellularLocation>
</comment>
<evidence type="ECO:0000256" key="4">
    <source>
        <dbReference type="ARBA" id="ARBA00022475"/>
    </source>
</evidence>
<keyword evidence="10 12" id="KW-0406">Ion transport</keyword>
<dbReference type="GO" id="GO:0015379">
    <property type="term" value="F:potassium:chloride symporter activity"/>
    <property type="evidence" value="ECO:0007669"/>
    <property type="project" value="InterPro"/>
</dbReference>
<evidence type="ECO:0000313" key="16">
    <source>
        <dbReference type="Proteomes" id="UP000223759"/>
    </source>
</evidence>
<comment type="similarity">
    <text evidence="2 12">Belongs to the TrkH potassium transport family.</text>
</comment>
<dbReference type="PIRSF" id="PIRSF006247">
    <property type="entry name" value="TrkH"/>
    <property type="match status" value="1"/>
</dbReference>
<feature type="transmembrane region" description="Helical" evidence="14">
    <location>
        <begin position="37"/>
        <end position="57"/>
    </location>
</feature>
<feature type="binding site" evidence="13">
    <location>
        <position position="111"/>
    </location>
    <ligand>
        <name>K(+)</name>
        <dbReference type="ChEBI" id="CHEBI:29103"/>
    </ligand>
</feature>
<keyword evidence="3 12" id="KW-0813">Transport</keyword>
<evidence type="ECO:0000256" key="10">
    <source>
        <dbReference type="ARBA" id="ARBA00023065"/>
    </source>
</evidence>
<keyword evidence="6 12" id="KW-0633">Potassium transport</keyword>
<dbReference type="InterPro" id="IPR003445">
    <property type="entry name" value="Cat_transpt"/>
</dbReference>
<dbReference type="GO" id="GO:0046872">
    <property type="term" value="F:metal ion binding"/>
    <property type="evidence" value="ECO:0007669"/>
    <property type="project" value="UniProtKB-KW"/>
</dbReference>
<evidence type="ECO:0000256" key="14">
    <source>
        <dbReference type="SAM" id="Phobius"/>
    </source>
</evidence>
<name>A0A1R3VMA7_9GAMM</name>
<feature type="transmembrane region" description="Helical" evidence="14">
    <location>
        <begin position="393"/>
        <end position="416"/>
    </location>
</feature>
<feature type="binding site" evidence="13">
    <location>
        <position position="112"/>
    </location>
    <ligand>
        <name>K(+)</name>
        <dbReference type="ChEBI" id="CHEBI:29103"/>
    </ligand>
</feature>
<protein>
    <recommendedName>
        <fullName evidence="12">Trk system potassium uptake protein</fullName>
    </recommendedName>
</protein>
<keyword evidence="4 12" id="KW-1003">Cell membrane</keyword>
<feature type="transmembrane region" description="Helical" evidence="14">
    <location>
        <begin position="237"/>
        <end position="255"/>
    </location>
</feature>
<feature type="binding site" evidence="13">
    <location>
        <position position="436"/>
    </location>
    <ligand>
        <name>K(+)</name>
        <dbReference type="ChEBI" id="CHEBI:29103"/>
    </ligand>
</feature>
<keyword evidence="16" id="KW-1185">Reference proteome</keyword>
<reference evidence="15 16" key="1">
    <citation type="submission" date="2017-01" db="EMBL/GenBank/DDBJ databases">
        <authorList>
            <person name="Mah S.A."/>
            <person name="Swanson W.J."/>
            <person name="Moy G.W."/>
            <person name="Vacquier V.D."/>
        </authorList>
    </citation>
    <scope>NUCLEOTIDE SEQUENCE [LARGE SCALE GENOMIC DNA]</scope>
    <source>
        <strain evidence="15 16">M9</strain>
    </source>
</reference>
<evidence type="ECO:0000256" key="6">
    <source>
        <dbReference type="ARBA" id="ARBA00022538"/>
    </source>
</evidence>
<dbReference type="PANTHER" id="PTHR32024:SF2">
    <property type="entry name" value="TRK SYSTEM POTASSIUM UPTAKE PROTEIN TRKG-RELATED"/>
    <property type="match status" value="1"/>
</dbReference>
<feature type="transmembrane region" description="Helical" evidence="14">
    <location>
        <begin position="7"/>
        <end position="31"/>
    </location>
</feature>
<evidence type="ECO:0000256" key="11">
    <source>
        <dbReference type="ARBA" id="ARBA00023136"/>
    </source>
</evidence>
<keyword evidence="9 14" id="KW-1133">Transmembrane helix</keyword>
<feature type="binding site" evidence="13">
    <location>
        <position position="435"/>
    </location>
    <ligand>
        <name>K(+)</name>
        <dbReference type="ChEBI" id="CHEBI:29103"/>
    </ligand>
</feature>
<feature type="transmembrane region" description="Helical" evidence="14">
    <location>
        <begin position="456"/>
        <end position="481"/>
    </location>
</feature>
<feature type="binding site" evidence="13">
    <location>
        <position position="220"/>
    </location>
    <ligand>
        <name>K(+)</name>
        <dbReference type="ChEBI" id="CHEBI:29103"/>
    </ligand>
</feature>
<evidence type="ECO:0000256" key="9">
    <source>
        <dbReference type="ARBA" id="ARBA00022989"/>
    </source>
</evidence>
<dbReference type="STRING" id="233100.SAMN05216526_0172"/>
<dbReference type="OrthoDB" id="9810952at2"/>
<feature type="transmembrane region" description="Helical" evidence="14">
    <location>
        <begin position="69"/>
        <end position="90"/>
    </location>
</feature>
<dbReference type="Proteomes" id="UP000223759">
    <property type="component" value="Unassembled WGS sequence"/>
</dbReference>